<dbReference type="OrthoDB" id="676979at2759"/>
<name>A0A8K1CGF6_PYTOL</name>
<evidence type="ECO:0000256" key="2">
    <source>
        <dbReference type="ARBA" id="ARBA00022737"/>
    </source>
</evidence>
<gene>
    <name evidence="4" type="ORF">Poli38472_005687</name>
</gene>
<feature type="region of interest" description="Disordered" evidence="3">
    <location>
        <begin position="479"/>
        <end position="513"/>
    </location>
</feature>
<dbReference type="AlphaFoldDB" id="A0A8K1CGF6"/>
<organism evidence="4 5">
    <name type="scientific">Pythium oligandrum</name>
    <name type="common">Mycoparasitic fungus</name>
    <dbReference type="NCBI Taxonomy" id="41045"/>
    <lineage>
        <taxon>Eukaryota</taxon>
        <taxon>Sar</taxon>
        <taxon>Stramenopiles</taxon>
        <taxon>Oomycota</taxon>
        <taxon>Peronosporomycetes</taxon>
        <taxon>Pythiales</taxon>
        <taxon>Pythiaceae</taxon>
        <taxon>Pythium</taxon>
    </lineage>
</organism>
<keyword evidence="5" id="KW-1185">Reference proteome</keyword>
<dbReference type="InterPro" id="IPR032675">
    <property type="entry name" value="LRR_dom_sf"/>
</dbReference>
<evidence type="ECO:0000313" key="4">
    <source>
        <dbReference type="EMBL" id="TMW63069.1"/>
    </source>
</evidence>
<protein>
    <submittedName>
        <fullName evidence="4">Uncharacterized protein</fullName>
    </submittedName>
</protein>
<dbReference type="Proteomes" id="UP000794436">
    <property type="component" value="Unassembled WGS sequence"/>
</dbReference>
<dbReference type="EMBL" id="SPLM01000073">
    <property type="protein sequence ID" value="TMW63069.1"/>
    <property type="molecule type" value="Genomic_DNA"/>
</dbReference>
<keyword evidence="2" id="KW-0677">Repeat</keyword>
<proteinExistence type="predicted"/>
<dbReference type="SUPFAM" id="SSF52075">
    <property type="entry name" value="Outer arm dynein light chain 1"/>
    <property type="match status" value="1"/>
</dbReference>
<comment type="caution">
    <text evidence="4">The sequence shown here is derived from an EMBL/GenBank/DDBJ whole genome shotgun (WGS) entry which is preliminary data.</text>
</comment>
<evidence type="ECO:0000256" key="3">
    <source>
        <dbReference type="SAM" id="MobiDB-lite"/>
    </source>
</evidence>
<dbReference type="PANTHER" id="PTHR15454">
    <property type="entry name" value="NISCHARIN RELATED"/>
    <property type="match status" value="1"/>
</dbReference>
<dbReference type="PROSITE" id="PS51450">
    <property type="entry name" value="LRR"/>
    <property type="match status" value="3"/>
</dbReference>
<sequence length="797" mass="89254">MLLTRERAASEHLAPKQEIVIDVQEEDAFLRALEERLQQEIDALDRVFLVLGARQINYLAFRLHEALEPKRDPETQVIQAWTIQPQSQLKVKLTSHIQVLKLSTILREVQCLQVHQQSQLRSAIELEIFPSLRAIEIVRTDATSLQSVHFFARQLRHLHIEHTAMKSLRQILSPASAESDELERWRRLETLHINCCSLPAIDKCVNTLETIRDLDLGWNEIAELQVPMISTTIESLSLRHNKLQQFPPIASLQTLVRLDLSMNQIKSLRGVEQLAALVELDLSQNLLDEINEVELLVQLKALETLCLKENPISRRPDHRREVLFYLGERITLDDAAWTVAELQSMTASRQTQELDEGMATTWAERVASASDAADWGNTKVSIGYPLLPRLTSAIKPHIAEIIAPPRRYSPQRWRAQLGMPSLSQNQLSSTQVNGMAESIESTTTVVTDDVDVEVEGSVGVVQTVDEFFRLQDVQVSLHHHTPSSPIDPIGILVDDDSSDASASESGRRSRKYTESDFMRDFEEEETLFLEGALSPTDVRATQMTSGSKSRSKQMPLNVRVLLSAEDASVYDIVFGIDGIPATLDIKSHDVVETLHVPDRESAIAFSRRLPDVVAVGTSTQSNRSKIILLKLRKQDSKTFGHVTYQVEQMSTFGRVLGPLISHLYATQQNSTLCCACSNCGGICHFTPEFTGSLTSTDVFPVEGMYLHSCLLCTSYNVREITSDRMLSIYAAEGISLSRRVNASSALHHWRSEEGFTVEEQEVDAEAAEEMYDCVFISSCGIREALVAPVIPVVSDDS</sequence>
<dbReference type="InterPro" id="IPR001611">
    <property type="entry name" value="Leu-rich_rpt"/>
</dbReference>
<dbReference type="Gene3D" id="3.80.10.10">
    <property type="entry name" value="Ribonuclease Inhibitor"/>
    <property type="match status" value="2"/>
</dbReference>
<dbReference type="SMART" id="SM00365">
    <property type="entry name" value="LRR_SD22"/>
    <property type="match status" value="3"/>
</dbReference>
<evidence type="ECO:0000256" key="1">
    <source>
        <dbReference type="ARBA" id="ARBA00022614"/>
    </source>
</evidence>
<dbReference type="PANTHER" id="PTHR15454:SF73">
    <property type="entry name" value="DYNEIN AXONEMAL LIGHT CHAIN 1"/>
    <property type="match status" value="1"/>
</dbReference>
<dbReference type="GO" id="GO:0005737">
    <property type="term" value="C:cytoplasm"/>
    <property type="evidence" value="ECO:0007669"/>
    <property type="project" value="TreeGrafter"/>
</dbReference>
<evidence type="ECO:0000313" key="5">
    <source>
        <dbReference type="Proteomes" id="UP000794436"/>
    </source>
</evidence>
<reference evidence="4" key="1">
    <citation type="submission" date="2019-03" db="EMBL/GenBank/DDBJ databases">
        <title>Long read genome sequence of the mycoparasitic Pythium oligandrum ATCC 38472 isolated from sugarbeet rhizosphere.</title>
        <authorList>
            <person name="Gaulin E."/>
        </authorList>
    </citation>
    <scope>NUCLEOTIDE SEQUENCE</scope>
    <source>
        <strain evidence="4">ATCC 38472_TT</strain>
    </source>
</reference>
<keyword evidence="1" id="KW-0433">Leucine-rich repeat</keyword>
<accession>A0A8K1CGF6</accession>